<organism evidence="3 4">
    <name type="scientific">Acetobacter conturbans</name>
    <dbReference type="NCBI Taxonomy" id="1737472"/>
    <lineage>
        <taxon>Bacteria</taxon>
        <taxon>Pseudomonadati</taxon>
        <taxon>Pseudomonadota</taxon>
        <taxon>Alphaproteobacteria</taxon>
        <taxon>Acetobacterales</taxon>
        <taxon>Acetobacteraceae</taxon>
        <taxon>Acetobacter</taxon>
    </lineage>
</organism>
<feature type="compositionally biased region" description="Acidic residues" evidence="1">
    <location>
        <begin position="515"/>
        <end position="526"/>
    </location>
</feature>
<evidence type="ECO:0000256" key="1">
    <source>
        <dbReference type="SAM" id="MobiDB-lite"/>
    </source>
</evidence>
<dbReference type="InterPro" id="IPR027417">
    <property type="entry name" value="P-loop_NTPase"/>
</dbReference>
<feature type="region of interest" description="Disordered" evidence="1">
    <location>
        <begin position="513"/>
        <end position="534"/>
    </location>
</feature>
<dbReference type="RefSeq" id="WP_173570964.1">
    <property type="nucleotide sequence ID" value="NZ_WOSY01000015.1"/>
</dbReference>
<accession>A0ABX0K4U7</accession>
<evidence type="ECO:0000259" key="2">
    <source>
        <dbReference type="Pfam" id="PF19263"/>
    </source>
</evidence>
<evidence type="ECO:0000313" key="3">
    <source>
        <dbReference type="EMBL" id="NHN89635.1"/>
    </source>
</evidence>
<name>A0ABX0K4U7_9PROT</name>
<evidence type="ECO:0000313" key="4">
    <source>
        <dbReference type="Proteomes" id="UP000631653"/>
    </source>
</evidence>
<dbReference type="EMBL" id="WOSY01000015">
    <property type="protein sequence ID" value="NHN89635.1"/>
    <property type="molecule type" value="Genomic_DNA"/>
</dbReference>
<reference evidence="3 4" key="1">
    <citation type="journal article" date="2020" name="Int. J. Syst. Evol. Microbiol.">
        <title>Novel acetic acid bacteria from cider fermentations: Acetobacter conturbans sp. nov. and Acetobacter fallax sp. nov.</title>
        <authorList>
            <person name="Sombolestani A.S."/>
            <person name="Cleenwerck I."/>
            <person name="Cnockaert M."/>
            <person name="Borremans W."/>
            <person name="Wieme A.D."/>
            <person name="De Vuyst L."/>
            <person name="Vandamme P."/>
        </authorList>
    </citation>
    <scope>NUCLEOTIDE SEQUENCE [LARGE SCALE GENOMIC DNA]</scope>
    <source>
        <strain evidence="3 4">LMG 1627</strain>
    </source>
</reference>
<protein>
    <recommendedName>
        <fullName evidence="2">NrS-1 polymerase-like helicase domain-containing protein</fullName>
    </recommendedName>
</protein>
<gene>
    <name evidence="3" type="ORF">GOB81_13540</name>
</gene>
<dbReference type="Proteomes" id="UP000631653">
    <property type="component" value="Unassembled WGS sequence"/>
</dbReference>
<dbReference type="InterPro" id="IPR045455">
    <property type="entry name" value="NrS-1_pol-like_helicase"/>
</dbReference>
<comment type="caution">
    <text evidence="3">The sequence shown here is derived from an EMBL/GenBank/DDBJ whole genome shotgun (WGS) entry which is preliminary data.</text>
</comment>
<dbReference type="Pfam" id="PF19263">
    <property type="entry name" value="DUF5906"/>
    <property type="match status" value="1"/>
</dbReference>
<feature type="domain" description="NrS-1 polymerase-like helicase" evidence="2">
    <location>
        <begin position="248"/>
        <end position="356"/>
    </location>
</feature>
<dbReference type="Gene3D" id="3.40.50.300">
    <property type="entry name" value="P-loop containing nucleotide triphosphate hydrolases"/>
    <property type="match status" value="1"/>
</dbReference>
<keyword evidence="4" id="KW-1185">Reference proteome</keyword>
<proteinExistence type="predicted"/>
<sequence>MNNQKIIPMWHERAAGCNAFTKCTFPLINITSYPLYTTTEITDAATGKKHAFASLTPDTNPANLAVYNDFARAIAGICVPNFAKREWSIYINTARKWNDYSRKTDAANVIHRELKNHPDGQPAMDFIEWMMNDASMWDVSGGDGFWPMGDHVFMKNGVIMKNTYRNDGINIPINEPFTDDEKTMLSDVINDIIRINLCNKRGNKNFDELWDIIHDTANDDEYEFRYVIHNIAMNYMRPGFNIRTNLALCGQPGGMGKNYLENLMVRMIGQSLCTSPSNPTGPYNEWADNHTFIVLNELQNQSNNDEFNQKIKTTTIENTIAITQKYRDQRMVSNMANYWLFSNSLTPYKTDSTDRRTIFIRTFNDESTSITDGRKRAADDITSKYDDDDVAHALAKLCHYMEIDTDVLKYRQTELAKKVIANSFSLIEQFLKSENLADYISTDASKKSDKNQYIKINDLFNGYNAWAKSLGYEQITKPHFKSEFSAHPDWFKFSNKKWWVLDGFIDARDGCPVDVDPDEHDDDERDDAPIPPAPVYNATVDDLIDAANPRTEPTATPPQHDISGHVPFLTGHELVHDVARNHTYATAKNTGASHRMARVIARENGGV</sequence>